<gene>
    <name evidence="1" type="ORF">SAMN05421783_104243</name>
</gene>
<reference evidence="2" key="1">
    <citation type="submission" date="2016-10" db="EMBL/GenBank/DDBJ databases">
        <authorList>
            <person name="Varghese N."/>
            <person name="Submissions S."/>
        </authorList>
    </citation>
    <scope>NUCLEOTIDE SEQUENCE [LARGE SCALE GENOMIC DNA]</scope>
    <source>
        <strain evidence="2">DSM 217</strain>
    </source>
</reference>
<proteinExistence type="predicted"/>
<dbReference type="EMBL" id="FNNZ01000004">
    <property type="protein sequence ID" value="SDW49246.1"/>
    <property type="molecule type" value="Genomic_DNA"/>
</dbReference>
<protein>
    <submittedName>
        <fullName evidence="1">Uncharacterized protein</fullName>
    </submittedName>
</protein>
<accession>A0A1H2TZ89</accession>
<dbReference type="AlphaFoldDB" id="A0A1H2TZ89"/>
<keyword evidence="2" id="KW-1185">Reference proteome</keyword>
<dbReference type="Proteomes" id="UP000198816">
    <property type="component" value="Unassembled WGS sequence"/>
</dbReference>
<organism evidence="1 2">
    <name type="scientific">Thiocapsa roseopersicina</name>
    <dbReference type="NCBI Taxonomy" id="1058"/>
    <lineage>
        <taxon>Bacteria</taxon>
        <taxon>Pseudomonadati</taxon>
        <taxon>Pseudomonadota</taxon>
        <taxon>Gammaproteobacteria</taxon>
        <taxon>Chromatiales</taxon>
        <taxon>Chromatiaceae</taxon>
        <taxon>Thiocapsa</taxon>
    </lineage>
</organism>
<dbReference type="STRING" id="1058.SAMN05421783_104243"/>
<dbReference type="OrthoDB" id="8001376at2"/>
<name>A0A1H2TZ89_THIRO</name>
<evidence type="ECO:0000313" key="1">
    <source>
        <dbReference type="EMBL" id="SDW49246.1"/>
    </source>
</evidence>
<sequence length="90" mass="10320">MFQQDGTVRAKIYWKCAARGAHDVFTVKDNQPNLQADLRLFFEEGRNQPDFREPPTLGHGRIEKRAIWTTPVLNDYLDFPGGGYRAALKP</sequence>
<evidence type="ECO:0000313" key="2">
    <source>
        <dbReference type="Proteomes" id="UP000198816"/>
    </source>
</evidence>